<dbReference type="OrthoDB" id="2376573at2"/>
<proteinExistence type="predicted"/>
<evidence type="ECO:0000313" key="2">
    <source>
        <dbReference type="Proteomes" id="UP000829401"/>
    </source>
</evidence>
<reference evidence="2" key="1">
    <citation type="journal article" date="2022" name="G3 (Bethesda)">
        <title>Unveiling the complete genome sequence of Alicyclobacillus acidoterrestris DSM 3922T, a taint-producing strain.</title>
        <authorList>
            <person name="Leonardo I.C."/>
            <person name="Barreto Crespo M.T."/>
            <person name="Gaspar F.B."/>
        </authorList>
    </citation>
    <scope>NUCLEOTIDE SEQUENCE [LARGE SCALE GENOMIC DNA]</scope>
    <source>
        <strain evidence="2">DSM 3922</strain>
    </source>
</reference>
<accession>T0D370</accession>
<accession>A0A9E7CWK1</accession>
<dbReference type="STRING" id="1356854.N007_11830"/>
<sequence>MNGLPPNIGFHLALGMMFGFVALHLAFVVILYLLFATAQYCMFRKATVPLPWLSYIPVANLYPFFRTTRVTMWNWLWLLAPVVGGIAILLWHWVGVAVCAIALILYLIAAIRWHARLFKAFGMNPLWLLGLIGLLVPYLSSLVWIGFVVLYCIIGFHSGIRYRPYFDWEGGGPPSDKDPPAV</sequence>
<keyword evidence="2" id="KW-1185">Reference proteome</keyword>
<evidence type="ECO:0000313" key="1">
    <source>
        <dbReference type="EMBL" id="UNO49718.1"/>
    </source>
</evidence>
<dbReference type="AlphaFoldDB" id="T0D370"/>
<gene>
    <name evidence="1" type="ORF">K1I37_04060</name>
</gene>
<organism evidence="1 2">
    <name type="scientific">Alicyclobacillus acidoterrestris (strain ATCC 49025 / DSM 3922 / CIP 106132 / NCIMB 13137 / GD3B)</name>
    <dbReference type="NCBI Taxonomy" id="1356854"/>
    <lineage>
        <taxon>Bacteria</taxon>
        <taxon>Bacillati</taxon>
        <taxon>Bacillota</taxon>
        <taxon>Bacilli</taxon>
        <taxon>Bacillales</taxon>
        <taxon>Alicyclobacillaceae</taxon>
        <taxon>Alicyclobacillus</taxon>
    </lineage>
</organism>
<dbReference type="KEGG" id="aaco:K1I37_04060"/>
<dbReference type="EMBL" id="CP080467">
    <property type="protein sequence ID" value="UNO49718.1"/>
    <property type="molecule type" value="Genomic_DNA"/>
</dbReference>
<dbReference type="RefSeq" id="WP_021297414.1">
    <property type="nucleotide sequence ID" value="NZ_AURB01000151.1"/>
</dbReference>
<protein>
    <submittedName>
        <fullName evidence="1">Uncharacterized protein</fullName>
    </submittedName>
</protein>
<name>T0D370_ALIAG</name>
<dbReference type="Proteomes" id="UP000829401">
    <property type="component" value="Chromosome"/>
</dbReference>